<keyword evidence="2" id="KW-1185">Reference proteome</keyword>
<dbReference type="STRING" id="1122188.SAMN02745674_02853"/>
<organism evidence="1 2">
    <name type="scientific">Lysobacter spongiicola DSM 21749</name>
    <dbReference type="NCBI Taxonomy" id="1122188"/>
    <lineage>
        <taxon>Bacteria</taxon>
        <taxon>Pseudomonadati</taxon>
        <taxon>Pseudomonadota</taxon>
        <taxon>Gammaproteobacteria</taxon>
        <taxon>Lysobacterales</taxon>
        <taxon>Lysobacteraceae</taxon>
        <taxon>Novilysobacter</taxon>
    </lineage>
</organism>
<protein>
    <recommendedName>
        <fullName evidence="3">Prevent-host-death protein</fullName>
    </recommendedName>
</protein>
<reference evidence="1 2" key="1">
    <citation type="submission" date="2017-02" db="EMBL/GenBank/DDBJ databases">
        <authorList>
            <person name="Peterson S.W."/>
        </authorList>
    </citation>
    <scope>NUCLEOTIDE SEQUENCE [LARGE SCALE GENOMIC DNA]</scope>
    <source>
        <strain evidence="1 2">DSM 21749</strain>
    </source>
</reference>
<dbReference type="RefSeq" id="WP_234987916.1">
    <property type="nucleotide sequence ID" value="NZ_FUXP01000018.1"/>
</dbReference>
<dbReference type="Proteomes" id="UP000190061">
    <property type="component" value="Unassembled WGS sequence"/>
</dbReference>
<evidence type="ECO:0000313" key="1">
    <source>
        <dbReference type="EMBL" id="SKA27466.1"/>
    </source>
</evidence>
<evidence type="ECO:0008006" key="3">
    <source>
        <dbReference type="Google" id="ProtNLM"/>
    </source>
</evidence>
<name>A0A1T4SH35_9GAMM</name>
<gene>
    <name evidence="1" type="ORF">SAMN02745674_02853</name>
</gene>
<proteinExistence type="predicted"/>
<dbReference type="AlphaFoldDB" id="A0A1T4SH35"/>
<dbReference type="NCBIfam" id="NF041551">
    <property type="entry name" value="YlcI_YnfO_N"/>
    <property type="match status" value="1"/>
</dbReference>
<accession>A0A1T4SH35</accession>
<evidence type="ECO:0000313" key="2">
    <source>
        <dbReference type="Proteomes" id="UP000190061"/>
    </source>
</evidence>
<sequence length="94" mass="10558">MKPAPMKSATMPSLRVAPELRQAAESVLHDGESLSSFMEQTLRDEVNRRRMQAEFVVRGLAAREDAKRTGVYYSQEESLARIDAVLAAHKPDTR</sequence>
<dbReference type="EMBL" id="FUXP01000018">
    <property type="protein sequence ID" value="SKA27466.1"/>
    <property type="molecule type" value="Genomic_DNA"/>
</dbReference>